<proteinExistence type="predicted"/>
<organism evidence="1 2">
    <name type="scientific">Paenalcaligenes hominis</name>
    <dbReference type="NCBI Taxonomy" id="643674"/>
    <lineage>
        <taxon>Bacteria</taxon>
        <taxon>Pseudomonadati</taxon>
        <taxon>Pseudomonadota</taxon>
        <taxon>Betaproteobacteria</taxon>
        <taxon>Burkholderiales</taxon>
        <taxon>Alcaligenaceae</taxon>
        <taxon>Paenalcaligenes</taxon>
    </lineage>
</organism>
<sequence length="32" mass="3618">MSFGVNPVNLEDTLFVIFGFSSSYPGDFFYYG</sequence>
<evidence type="ECO:0000313" key="1">
    <source>
        <dbReference type="EMBL" id="NJB64639.1"/>
    </source>
</evidence>
<name>A0ABX0WPC4_9BURK</name>
<evidence type="ECO:0000313" key="2">
    <source>
        <dbReference type="Proteomes" id="UP000783934"/>
    </source>
</evidence>
<comment type="caution">
    <text evidence="1">The sequence shown here is derived from an EMBL/GenBank/DDBJ whole genome shotgun (WGS) entry which is preliminary data.</text>
</comment>
<accession>A0ABX0WPC4</accession>
<keyword evidence="2" id="KW-1185">Reference proteome</keyword>
<dbReference type="Proteomes" id="UP000783934">
    <property type="component" value="Unassembled WGS sequence"/>
</dbReference>
<reference evidence="1 2" key="1">
    <citation type="submission" date="2020-03" db="EMBL/GenBank/DDBJ databases">
        <title>Genomic Encyclopedia of Type Strains, Phase IV (KMG-IV): sequencing the most valuable type-strain genomes for metagenomic binning, comparative biology and taxonomic classification.</title>
        <authorList>
            <person name="Goeker M."/>
        </authorList>
    </citation>
    <scope>NUCLEOTIDE SEQUENCE [LARGE SCALE GENOMIC DNA]</scope>
    <source>
        <strain evidence="1 2">DSM 26613</strain>
    </source>
</reference>
<dbReference type="EMBL" id="JAATIZ010000002">
    <property type="protein sequence ID" value="NJB64639.1"/>
    <property type="molecule type" value="Genomic_DNA"/>
</dbReference>
<gene>
    <name evidence="1" type="ORF">GGR41_000868</name>
</gene>
<protein>
    <submittedName>
        <fullName evidence="1">Uncharacterized protein</fullName>
    </submittedName>
</protein>